<dbReference type="InterPro" id="IPR003661">
    <property type="entry name" value="HisK_dim/P_dom"/>
</dbReference>
<dbReference type="GO" id="GO:0000155">
    <property type="term" value="F:phosphorelay sensor kinase activity"/>
    <property type="evidence" value="ECO:0007669"/>
    <property type="project" value="InterPro"/>
</dbReference>
<evidence type="ECO:0000313" key="12">
    <source>
        <dbReference type="EMBL" id="HEF65773.1"/>
    </source>
</evidence>
<reference evidence="12" key="1">
    <citation type="journal article" date="2020" name="mSystems">
        <title>Genome- and Community-Level Interaction Insights into Carbon Utilization and Element Cycling Functions of Hydrothermarchaeota in Hydrothermal Sediment.</title>
        <authorList>
            <person name="Zhou Z."/>
            <person name="Liu Y."/>
            <person name="Xu W."/>
            <person name="Pan J."/>
            <person name="Luo Z.H."/>
            <person name="Li M."/>
        </authorList>
    </citation>
    <scope>NUCLEOTIDE SEQUENCE [LARGE SCALE GENOMIC DNA]</scope>
    <source>
        <strain evidence="12">SpSt-222</strain>
    </source>
</reference>
<comment type="caution">
    <text evidence="12">The sequence shown here is derived from an EMBL/GenBank/DDBJ whole genome shotgun (WGS) entry which is preliminary data.</text>
</comment>
<proteinExistence type="predicted"/>
<sequence length="477" mass="51233">MIRSLRGRLFASFVVVVFVMVTTTAFAAVWPIAHAQRVLQERQLEELTGQIAVGVDAVYRRPGLRPLLDEELLHELGERTGTRLLIMGPQEQILADSAEEPLPAVTRAALRDQVNRVSRAEGDPRGVRGSAARFAGQVGGYYVAVAPLGSVPGSTLIVLAPAPTRLLLRILLPGLGLAVLAGLAVSLAVTWFLSRSIAGPIARLAAVADAIAAGDLTRQATGGGPDEVSRLVRSFNTMVGNLRRLVEGQRNLLANVAHELRTPLTVIQGYAQAVREGLLHGEDEREEALRLIAEESERAARLLTQLLHLTRLETGQVRLERQPVALAALVQRVVTRHRLTIQRRAIELQIDVPESLTAAGDPELLEQALENLVQNALVHGRDGMTLALSAERLPGDPPRLQLTVRDTGPGIPPEVLPHIFDRFYRGSSDKGGPNGFGLGLAIVREIVTLHGGAIEATSTPGEGTTFTLLLPADTGQD</sequence>
<keyword evidence="7 12" id="KW-0418">Kinase</keyword>
<dbReference type="Pfam" id="PF00672">
    <property type="entry name" value="HAMP"/>
    <property type="match status" value="1"/>
</dbReference>
<dbReference type="PANTHER" id="PTHR45436">
    <property type="entry name" value="SENSOR HISTIDINE KINASE YKOH"/>
    <property type="match status" value="1"/>
</dbReference>
<dbReference type="GO" id="GO:0005886">
    <property type="term" value="C:plasma membrane"/>
    <property type="evidence" value="ECO:0007669"/>
    <property type="project" value="TreeGrafter"/>
</dbReference>
<dbReference type="InterPro" id="IPR003660">
    <property type="entry name" value="HAMP_dom"/>
</dbReference>
<dbReference type="SUPFAM" id="SSF55874">
    <property type="entry name" value="ATPase domain of HSP90 chaperone/DNA topoisomerase II/histidine kinase"/>
    <property type="match status" value="1"/>
</dbReference>
<name>A0A7C1X6K3_THERO</name>
<dbReference type="FunFam" id="1.10.287.130:FF:000001">
    <property type="entry name" value="Two-component sensor histidine kinase"/>
    <property type="match status" value="1"/>
</dbReference>
<dbReference type="PROSITE" id="PS50885">
    <property type="entry name" value="HAMP"/>
    <property type="match status" value="1"/>
</dbReference>
<keyword evidence="6 11" id="KW-0812">Transmembrane</keyword>
<protein>
    <recommendedName>
        <fullName evidence="3">histidine kinase</fullName>
        <ecNumber evidence="3">2.7.13.3</ecNumber>
    </recommendedName>
</protein>
<dbReference type="Pfam" id="PF02518">
    <property type="entry name" value="HATPase_c"/>
    <property type="match status" value="1"/>
</dbReference>
<dbReference type="InterPro" id="IPR003594">
    <property type="entry name" value="HATPase_dom"/>
</dbReference>
<keyword evidence="9" id="KW-0902">Two-component regulatory system</keyword>
<dbReference type="SMART" id="SM00304">
    <property type="entry name" value="HAMP"/>
    <property type="match status" value="1"/>
</dbReference>
<dbReference type="PRINTS" id="PR00344">
    <property type="entry name" value="BCTRLSENSOR"/>
</dbReference>
<evidence type="ECO:0000256" key="8">
    <source>
        <dbReference type="ARBA" id="ARBA00022989"/>
    </source>
</evidence>
<dbReference type="InterPro" id="IPR050428">
    <property type="entry name" value="TCS_sensor_his_kinase"/>
</dbReference>
<dbReference type="InterPro" id="IPR004358">
    <property type="entry name" value="Sig_transdc_His_kin-like_C"/>
</dbReference>
<dbReference type="Gene3D" id="6.10.340.10">
    <property type="match status" value="1"/>
</dbReference>
<dbReference type="Gene3D" id="1.10.287.130">
    <property type="match status" value="1"/>
</dbReference>
<dbReference type="EMBL" id="DSJL01000011">
    <property type="protein sequence ID" value="HEF65773.1"/>
    <property type="molecule type" value="Genomic_DNA"/>
</dbReference>
<dbReference type="FunFam" id="3.30.565.10:FF:000006">
    <property type="entry name" value="Sensor histidine kinase WalK"/>
    <property type="match status" value="1"/>
</dbReference>
<dbReference type="AlphaFoldDB" id="A0A7C1X6K3"/>
<organism evidence="12">
    <name type="scientific">Thermomicrobium roseum</name>
    <dbReference type="NCBI Taxonomy" id="500"/>
    <lineage>
        <taxon>Bacteria</taxon>
        <taxon>Pseudomonadati</taxon>
        <taxon>Thermomicrobiota</taxon>
        <taxon>Thermomicrobia</taxon>
        <taxon>Thermomicrobiales</taxon>
        <taxon>Thermomicrobiaceae</taxon>
        <taxon>Thermomicrobium</taxon>
    </lineage>
</organism>
<dbReference type="SUPFAM" id="SSF47384">
    <property type="entry name" value="Homodimeric domain of signal transducing histidine kinase"/>
    <property type="match status" value="1"/>
</dbReference>
<evidence type="ECO:0000256" key="3">
    <source>
        <dbReference type="ARBA" id="ARBA00012438"/>
    </source>
</evidence>
<evidence type="ECO:0000256" key="2">
    <source>
        <dbReference type="ARBA" id="ARBA00004370"/>
    </source>
</evidence>
<evidence type="ECO:0000256" key="5">
    <source>
        <dbReference type="ARBA" id="ARBA00022679"/>
    </source>
</evidence>
<feature type="transmembrane region" description="Helical" evidence="11">
    <location>
        <begin position="139"/>
        <end position="159"/>
    </location>
</feature>
<dbReference type="CDD" id="cd00082">
    <property type="entry name" value="HisKA"/>
    <property type="match status" value="1"/>
</dbReference>
<dbReference type="InterPro" id="IPR036097">
    <property type="entry name" value="HisK_dim/P_sf"/>
</dbReference>
<evidence type="ECO:0000256" key="9">
    <source>
        <dbReference type="ARBA" id="ARBA00023012"/>
    </source>
</evidence>
<feature type="transmembrane region" description="Helical" evidence="11">
    <location>
        <begin position="166"/>
        <end position="193"/>
    </location>
</feature>
<keyword evidence="10 11" id="KW-0472">Membrane</keyword>
<dbReference type="Pfam" id="PF00512">
    <property type="entry name" value="HisKA"/>
    <property type="match status" value="1"/>
</dbReference>
<dbReference type="PROSITE" id="PS50109">
    <property type="entry name" value="HIS_KIN"/>
    <property type="match status" value="1"/>
</dbReference>
<dbReference type="EC" id="2.7.13.3" evidence="3"/>
<evidence type="ECO:0000256" key="10">
    <source>
        <dbReference type="ARBA" id="ARBA00023136"/>
    </source>
</evidence>
<dbReference type="CDD" id="cd00075">
    <property type="entry name" value="HATPase"/>
    <property type="match status" value="1"/>
</dbReference>
<keyword evidence="4" id="KW-0597">Phosphoprotein</keyword>
<keyword evidence="8 11" id="KW-1133">Transmembrane helix</keyword>
<dbReference type="Gene3D" id="3.30.565.10">
    <property type="entry name" value="Histidine kinase-like ATPase, C-terminal domain"/>
    <property type="match status" value="1"/>
</dbReference>
<evidence type="ECO:0000256" key="7">
    <source>
        <dbReference type="ARBA" id="ARBA00022777"/>
    </source>
</evidence>
<evidence type="ECO:0000256" key="11">
    <source>
        <dbReference type="SAM" id="Phobius"/>
    </source>
</evidence>
<dbReference type="SMART" id="SM00388">
    <property type="entry name" value="HisKA"/>
    <property type="match status" value="1"/>
</dbReference>
<comment type="catalytic activity">
    <reaction evidence="1">
        <text>ATP + protein L-histidine = ADP + protein N-phospho-L-histidine.</text>
        <dbReference type="EC" id="2.7.13.3"/>
    </reaction>
</comment>
<evidence type="ECO:0000256" key="4">
    <source>
        <dbReference type="ARBA" id="ARBA00022553"/>
    </source>
</evidence>
<dbReference type="CDD" id="cd06225">
    <property type="entry name" value="HAMP"/>
    <property type="match status" value="1"/>
</dbReference>
<dbReference type="InterPro" id="IPR005467">
    <property type="entry name" value="His_kinase_dom"/>
</dbReference>
<dbReference type="PANTHER" id="PTHR45436:SF5">
    <property type="entry name" value="SENSOR HISTIDINE KINASE TRCS"/>
    <property type="match status" value="1"/>
</dbReference>
<keyword evidence="5" id="KW-0808">Transferase</keyword>
<comment type="subcellular location">
    <subcellularLocation>
        <location evidence="2">Membrane</location>
    </subcellularLocation>
</comment>
<accession>A0A7C1X6K3</accession>
<dbReference type="InterPro" id="IPR036890">
    <property type="entry name" value="HATPase_C_sf"/>
</dbReference>
<evidence type="ECO:0000256" key="1">
    <source>
        <dbReference type="ARBA" id="ARBA00000085"/>
    </source>
</evidence>
<evidence type="ECO:0000256" key="6">
    <source>
        <dbReference type="ARBA" id="ARBA00022692"/>
    </source>
</evidence>
<gene>
    <name evidence="12" type="ORF">ENP47_09280</name>
</gene>
<dbReference type="SUPFAM" id="SSF158472">
    <property type="entry name" value="HAMP domain-like"/>
    <property type="match status" value="1"/>
</dbReference>
<dbReference type="SMART" id="SM00387">
    <property type="entry name" value="HATPase_c"/>
    <property type="match status" value="1"/>
</dbReference>